<dbReference type="InterPro" id="IPR038490">
    <property type="entry name" value="Gingipain_propep_sf"/>
</dbReference>
<gene>
    <name evidence="4" type="ORF">METZ01_LOCUS91053</name>
</gene>
<dbReference type="InterPro" id="IPR029030">
    <property type="entry name" value="Caspase-like_dom_sf"/>
</dbReference>
<accession>A0A381VCV4</accession>
<proteinExistence type="predicted"/>
<dbReference type="Gene3D" id="2.60.40.3800">
    <property type="match status" value="1"/>
</dbReference>
<dbReference type="InterPro" id="IPR013783">
    <property type="entry name" value="Ig-like_fold"/>
</dbReference>
<dbReference type="Gene3D" id="2.60.40.10">
    <property type="entry name" value="Immunoglobulins"/>
    <property type="match status" value="1"/>
</dbReference>
<reference evidence="4" key="1">
    <citation type="submission" date="2018-05" db="EMBL/GenBank/DDBJ databases">
        <authorList>
            <person name="Lanie J.A."/>
            <person name="Ng W.-L."/>
            <person name="Kazmierczak K.M."/>
            <person name="Andrzejewski T.M."/>
            <person name="Davidsen T.M."/>
            <person name="Wayne K.J."/>
            <person name="Tettelin H."/>
            <person name="Glass J.I."/>
            <person name="Rusch D."/>
            <person name="Podicherti R."/>
            <person name="Tsui H.-C.T."/>
            <person name="Winkler M.E."/>
        </authorList>
    </citation>
    <scope>NUCLEOTIDE SEQUENCE</scope>
</reference>
<keyword evidence="1" id="KW-0732">Signal</keyword>
<evidence type="ECO:0000259" key="2">
    <source>
        <dbReference type="Pfam" id="PF01364"/>
    </source>
</evidence>
<dbReference type="SUPFAM" id="SSF52129">
    <property type="entry name" value="Caspase-like"/>
    <property type="match status" value="1"/>
</dbReference>
<evidence type="ECO:0000259" key="3">
    <source>
        <dbReference type="Pfam" id="PF08126"/>
    </source>
</evidence>
<evidence type="ECO:0000313" key="4">
    <source>
        <dbReference type="EMBL" id="SVA38199.1"/>
    </source>
</evidence>
<dbReference type="Gene3D" id="3.40.50.1460">
    <property type="match status" value="1"/>
</dbReference>
<dbReference type="Pfam" id="PF01364">
    <property type="entry name" value="Peptidase_C25"/>
    <property type="match status" value="1"/>
</dbReference>
<dbReference type="InterPro" id="IPR001769">
    <property type="entry name" value="Gingipain"/>
</dbReference>
<dbReference type="Pfam" id="PF08126">
    <property type="entry name" value="Propeptide_C25"/>
    <property type="match status" value="1"/>
</dbReference>
<name>A0A381VCV4_9ZZZZ</name>
<protein>
    <recommendedName>
        <fullName evidence="5">P/Homo B domain-containing protein</fullName>
    </recommendedName>
</protein>
<feature type="domain" description="Gingipain propeptide" evidence="3">
    <location>
        <begin position="57"/>
        <end position="228"/>
    </location>
</feature>
<evidence type="ECO:0008006" key="5">
    <source>
        <dbReference type="Google" id="ProtNLM"/>
    </source>
</evidence>
<feature type="domain" description="Gingipain" evidence="2">
    <location>
        <begin position="262"/>
        <end position="581"/>
    </location>
</feature>
<sequence length="1296" mass="144323">MNKILSIVTLFVLMVVPIFATAIHVPIDYPVIQESIGTQNTTDTFLFSKGTEYFHEMESENESSEKIRFTLGEVKLLSGQKYTKLDYPDKGCISELGMPELPIFSTFYQIDPYQEYEVKFSAIQSRMINDIIIFPYQGIDSDNSSIEVGYIKSDFYNEDATFPDQNLVISEPLIMRGIQFLNVSVIPFKYYPDQQQLEVFDVIEIIVKETGDQRNQELISVPKSKTFEELYSDMILNYEPTRDFDEYQQPAVLYICGGSSENNPYFQQLVSWRHKRGYVVYTASTSEIGYDPYNIKGYIQYSYETFDPPPEFVGLVGDADGSFSVPTFFESWSGYSGEGDMPYSQLDGDDLFPEVLIGRLSFQNATQLVVIVNKIISYETAQEMNSMPSYYDRAALVGDPSESGVSTIITNEYIEEIMLAHGMADVRTNFGSGNYANWMVNQLNEGVLYFNYRGFIGASGLNTSELNNGYMLPFAVVLTCATGSFASGTSLSEDFLIVGSPSTPRGAIASVGTATTGTHTRFNNIVDMGIFDGIFPKGLETTGAALANGKLALYNTYPSNLSNWVSIFSHWNNLMGDPATHLWTKKPDVLDVYHDTEIQLGCNFIDIEVQDEFGGDIEGAMVTLLKGNDEIFVSKYSDEMGQVMFPLNYSSTGTIYLTVTKKNYQPYQGVIDITSGPSISLDYQQDILVVDNEDGLLNPGETVGLSIPLKNFGSTNIEEVVATLNSSSEYVTITNPTVYYGSIDPGQSQYGFPNFGLTLSGAAINGEDLEFRLDITDNISLDEWQSFVPVDVYGCYLIVDGSGFVEPGETVDISITLRNSGLISANDVVAELIYSGELVTVVDGSAIWGEIQPGESVESLDAFTISISTDVINGTILPLNLHVQSSDGYDRHEYYDLQIGEVSVFDPLGPDQYGYYIYDSGDFDYIFAPEYNWIEIVPNYGGSGTRLNLSDYGYGIFDNAIAHVDLPFTFQYYGIEYDEITVCTNGWIAFGHSELESFRNYPVPGPGGPSKMVAAFWDDLKTTQSSGGIPPGENNIDLTDLFSGETISGNWKIWVQDTYGDGGCYATDILFILNGHEFELTDSPSNYNHNTYEELGWTDVEVSQEGIVFNATIEFTWNVDSWPEESSLWIESPQGTVSSIVPDASELSANVFIYNDTNNEYFVIEWSELSTHVHDDLETFQIILFNNSVQPYGDGEIKIQYKVFNNTSLSYGDHGQYCTVGIENHLSTVGLQYTFNNTYPSAAMELDDETAIFITTRPSVDFSELTLPVSFMEDWNLIGLPVMVPNSDYAFLFPDA</sequence>
<dbReference type="InterPro" id="IPR012600">
    <property type="entry name" value="Propeptide_C25"/>
</dbReference>
<feature type="non-terminal residue" evidence="4">
    <location>
        <position position="1296"/>
    </location>
</feature>
<dbReference type="GO" id="GO:0006508">
    <property type="term" value="P:proteolysis"/>
    <property type="evidence" value="ECO:0007669"/>
    <property type="project" value="InterPro"/>
</dbReference>
<organism evidence="4">
    <name type="scientific">marine metagenome</name>
    <dbReference type="NCBI Taxonomy" id="408172"/>
    <lineage>
        <taxon>unclassified sequences</taxon>
        <taxon>metagenomes</taxon>
        <taxon>ecological metagenomes</taxon>
    </lineage>
</organism>
<dbReference type="EMBL" id="UINC01008492">
    <property type="protein sequence ID" value="SVA38199.1"/>
    <property type="molecule type" value="Genomic_DNA"/>
</dbReference>
<evidence type="ECO:0000256" key="1">
    <source>
        <dbReference type="ARBA" id="ARBA00022729"/>
    </source>
</evidence>
<dbReference type="InterPro" id="IPR029031">
    <property type="entry name" value="Gingipain_N_sf"/>
</dbReference>
<dbReference type="Gene3D" id="3.40.50.10390">
    <property type="entry name" value="Gingipain r, domain 1"/>
    <property type="match status" value="1"/>
</dbReference>
<dbReference type="GO" id="GO:0004197">
    <property type="term" value="F:cysteine-type endopeptidase activity"/>
    <property type="evidence" value="ECO:0007669"/>
    <property type="project" value="InterPro"/>
</dbReference>